<dbReference type="HOGENOM" id="CLU_009289_6_2_4"/>
<dbReference type="InterPro" id="IPR001460">
    <property type="entry name" value="PCN-bd_Tpept"/>
</dbReference>
<dbReference type="Gene3D" id="3.40.710.10">
    <property type="entry name" value="DD-peptidase/beta-lactamase superfamily"/>
    <property type="match status" value="1"/>
</dbReference>
<keyword evidence="2" id="KW-0378">Hydrolase</keyword>
<keyword evidence="8" id="KW-1185">Reference proteome</keyword>
<dbReference type="InterPro" id="IPR005311">
    <property type="entry name" value="PBP_dimer"/>
</dbReference>
<name>U5N658_9BURK</name>
<dbReference type="InterPro" id="IPR036138">
    <property type="entry name" value="PBP_dimer_sf"/>
</dbReference>
<sequence length="652" mass="70593">MLALFFLAFVGVIVRAAYLQGIDSQRYVKLGEDRQVVNIPEHAQRGRILDRNGVELATNRVVFNIWGDFYYIPVQARGSLAAALGIPLQELEAKIPVTRDVPLRRGVEDKLARQVAALGIPGVSVRRTADSSASSTVTDPVPAAPTFDIGVDSNVLSKKKEDIYPLAATLELSAKVVEDRISSIRATSLLARGVDITVSERVKELCRTWVAPTLDAKGRRSQGIRGIYQERIEKRVYPEDTLFAQVVGFVAGAKAGVEQAFDQTLSGRDGWREGIRDGSGHLVEERGPGRPKQDGQDVVLSLDRRIQHLAFEEVGRAMREHKANFGSAVVLDVQSGEILALVSAPSFSPAQIANLEEGRDHALTEAFEPGSTIKPIVVAQAMEKKLVAPYTTFSTMSYRIGSTTITDSHPAPKMTVSQIIQKSSNVGVTKIALKLDPVDMWALFDQLGFGRKPTVPFPGASWGTLRPNKPLRWRPIEQASMSFGYGLSVSLLQLARAYTVFADGTMPSMSLLRVKDPQTVDRTPVLGAKVAAEMRKMLRLVTAEGGTAPHAQVRGYSVGGKTGTARKYRGGESGGYRDKKHRSLFVGLAPIEAPRIVVAVLVDEPSAGHYYGGDVAAPVFARVAAGTLQALGVAPDANVVPHFVTDMVLEDE</sequence>
<dbReference type="EMBL" id="CP004885">
    <property type="protein sequence ID" value="AGX86996.1"/>
    <property type="molecule type" value="Genomic_DNA"/>
</dbReference>
<dbReference type="KEGG" id="cbx:Cenrod_0893"/>
<keyword evidence="7" id="KW-0132">Cell division</keyword>
<reference evidence="7 8" key="1">
    <citation type="journal article" date="2013" name="Genome Biol.">
        <title>Genomic analysis reveals key aspects of prokaryotic symbiosis in the phototrophic consortium "Chlorochromatium aggregatum".</title>
        <authorList>
            <person name="Liu Z."/>
            <person name="Muller J."/>
            <person name="Li T."/>
            <person name="Alvey R.M."/>
            <person name="Vogl K."/>
            <person name="Frigaard N.U."/>
            <person name="Rockwell N.C."/>
            <person name="Boyd E.S."/>
            <person name="Tomsho L.P."/>
            <person name="Schuster S.C."/>
            <person name="Henke P."/>
            <person name="Rohde M."/>
            <person name="Overmann J."/>
            <person name="Bryant D.A."/>
        </authorList>
    </citation>
    <scope>NUCLEOTIDE SEQUENCE [LARGE SCALE GENOMIC DNA]</scope>
    <source>
        <strain evidence="7">CR</strain>
    </source>
</reference>
<dbReference type="AlphaFoldDB" id="U5N658"/>
<feature type="domain" description="Penicillin-binding protein transpeptidase" evidence="5">
    <location>
        <begin position="326"/>
        <end position="623"/>
    </location>
</feature>
<dbReference type="Pfam" id="PF00905">
    <property type="entry name" value="Transpeptidase"/>
    <property type="match status" value="1"/>
</dbReference>
<dbReference type="GO" id="GO:0051301">
    <property type="term" value="P:cell division"/>
    <property type="evidence" value="ECO:0007669"/>
    <property type="project" value="UniProtKB-KW"/>
</dbReference>
<feature type="domain" description="Penicillin-binding protein dimerisation" evidence="6">
    <location>
        <begin position="41"/>
        <end position="285"/>
    </location>
</feature>
<dbReference type="InterPro" id="IPR012338">
    <property type="entry name" value="Beta-lactam/transpept-like"/>
</dbReference>
<dbReference type="PANTHER" id="PTHR30627">
    <property type="entry name" value="PEPTIDOGLYCAN D,D-TRANSPEPTIDASE"/>
    <property type="match status" value="1"/>
</dbReference>
<evidence type="ECO:0000256" key="1">
    <source>
        <dbReference type="ARBA" id="ARBA00004370"/>
    </source>
</evidence>
<keyword evidence="3" id="KW-0472">Membrane</keyword>
<dbReference type="SUPFAM" id="SSF56601">
    <property type="entry name" value="beta-lactamase/transpeptidase-like"/>
    <property type="match status" value="1"/>
</dbReference>
<dbReference type="eggNOG" id="COG0768">
    <property type="taxonomic scope" value="Bacteria"/>
</dbReference>
<evidence type="ECO:0000313" key="8">
    <source>
        <dbReference type="Proteomes" id="UP000017184"/>
    </source>
</evidence>
<feature type="region of interest" description="Disordered" evidence="4">
    <location>
        <begin position="276"/>
        <end position="295"/>
    </location>
</feature>
<evidence type="ECO:0000313" key="7">
    <source>
        <dbReference type="EMBL" id="AGX86996.1"/>
    </source>
</evidence>
<protein>
    <submittedName>
        <fullName evidence="7">Cell division protein FtsI</fullName>
    </submittedName>
</protein>
<dbReference type="GO" id="GO:0071555">
    <property type="term" value="P:cell wall organization"/>
    <property type="evidence" value="ECO:0007669"/>
    <property type="project" value="TreeGrafter"/>
</dbReference>
<dbReference type="GO" id="GO:0008658">
    <property type="term" value="F:penicillin binding"/>
    <property type="evidence" value="ECO:0007669"/>
    <property type="project" value="InterPro"/>
</dbReference>
<dbReference type="PANTHER" id="PTHR30627:SF1">
    <property type="entry name" value="PEPTIDOGLYCAN D,D-TRANSPEPTIDASE FTSI"/>
    <property type="match status" value="1"/>
</dbReference>
<keyword evidence="7" id="KW-0131">Cell cycle</keyword>
<dbReference type="GO" id="GO:0004180">
    <property type="term" value="F:carboxypeptidase activity"/>
    <property type="evidence" value="ECO:0007669"/>
    <property type="project" value="UniProtKB-KW"/>
</dbReference>
<keyword evidence="2" id="KW-0645">Protease</keyword>
<accession>U5N658</accession>
<dbReference type="Proteomes" id="UP000017184">
    <property type="component" value="Chromosome"/>
</dbReference>
<organism evidence="7 8">
    <name type="scientific">Candidatus Symbiobacter mobilis CR</name>
    <dbReference type="NCBI Taxonomy" id="946483"/>
    <lineage>
        <taxon>Bacteria</taxon>
        <taxon>Pseudomonadati</taxon>
        <taxon>Pseudomonadota</taxon>
        <taxon>Betaproteobacteria</taxon>
        <taxon>Burkholderiales</taxon>
        <taxon>Comamonadaceae</taxon>
    </lineage>
</organism>
<dbReference type="SUPFAM" id="SSF56519">
    <property type="entry name" value="Penicillin binding protein dimerisation domain"/>
    <property type="match status" value="2"/>
</dbReference>
<evidence type="ECO:0000256" key="2">
    <source>
        <dbReference type="ARBA" id="ARBA00022645"/>
    </source>
</evidence>
<keyword evidence="2" id="KW-0121">Carboxypeptidase</keyword>
<dbReference type="InterPro" id="IPR050515">
    <property type="entry name" value="Beta-lactam/transpept"/>
</dbReference>
<dbReference type="Gene3D" id="3.90.1310.10">
    <property type="entry name" value="Penicillin-binding protein 2a (Domain 2)"/>
    <property type="match status" value="2"/>
</dbReference>
<gene>
    <name evidence="7" type="primary">ftsI</name>
    <name evidence="7" type="ORF">Cenrod_0893</name>
</gene>
<comment type="subcellular location">
    <subcellularLocation>
        <location evidence="1">Membrane</location>
    </subcellularLocation>
</comment>
<dbReference type="Gene3D" id="3.30.450.330">
    <property type="match status" value="1"/>
</dbReference>
<evidence type="ECO:0000259" key="6">
    <source>
        <dbReference type="Pfam" id="PF03717"/>
    </source>
</evidence>
<dbReference type="Pfam" id="PF03717">
    <property type="entry name" value="PBP_dimer"/>
    <property type="match status" value="1"/>
</dbReference>
<dbReference type="PATRIC" id="fig|946483.4.peg.894"/>
<evidence type="ECO:0000259" key="5">
    <source>
        <dbReference type="Pfam" id="PF00905"/>
    </source>
</evidence>
<dbReference type="GO" id="GO:0005886">
    <property type="term" value="C:plasma membrane"/>
    <property type="evidence" value="ECO:0007669"/>
    <property type="project" value="TreeGrafter"/>
</dbReference>
<evidence type="ECO:0000256" key="4">
    <source>
        <dbReference type="SAM" id="MobiDB-lite"/>
    </source>
</evidence>
<proteinExistence type="predicted"/>
<evidence type="ECO:0000256" key="3">
    <source>
        <dbReference type="ARBA" id="ARBA00023136"/>
    </source>
</evidence>
<dbReference type="STRING" id="946483.Cenrod_0893"/>